<sequence length="176" mass="19831">MSSPKKLSPFSCAVLVLVGENGAGPHDLVRMMRQGRVYWAAPESQFYAEPKRLAAAGYLEATKMPGRTHERTHYTLTHQGKDALREWLATPTRFPRIQNEAIVRLLGAPYADRGELLKSLNALRDDLDELDGELAAAAQREAGLPHRATALRLNRRLAQRIVDAHRQWLDEVEQEL</sequence>
<dbReference type="EMBL" id="JAPDOD010000025">
    <property type="protein sequence ID" value="MDA0163441.1"/>
    <property type="molecule type" value="Genomic_DNA"/>
</dbReference>
<dbReference type="InterPro" id="IPR036388">
    <property type="entry name" value="WH-like_DNA-bd_sf"/>
</dbReference>
<keyword evidence="1" id="KW-0175">Coiled coil</keyword>
<dbReference type="SUPFAM" id="SSF46785">
    <property type="entry name" value="Winged helix' DNA-binding domain"/>
    <property type="match status" value="1"/>
</dbReference>
<accession>A0A9X3S4V1</accession>
<feature type="coiled-coil region" evidence="1">
    <location>
        <begin position="113"/>
        <end position="140"/>
    </location>
</feature>
<comment type="caution">
    <text evidence="2">The sequence shown here is derived from an EMBL/GenBank/DDBJ whole genome shotgun (WGS) entry which is preliminary data.</text>
</comment>
<dbReference type="AlphaFoldDB" id="A0A9X3S4V1"/>
<reference evidence="2" key="1">
    <citation type="submission" date="2022-10" db="EMBL/GenBank/DDBJ databases">
        <title>The WGS of Solirubrobacter ginsenosidimutans DSM 21036.</title>
        <authorList>
            <person name="Jiang Z."/>
        </authorList>
    </citation>
    <scope>NUCLEOTIDE SEQUENCE</scope>
    <source>
        <strain evidence="2">DSM 21036</strain>
    </source>
</reference>
<protein>
    <submittedName>
        <fullName evidence="2">PadR family transcriptional regulator</fullName>
    </submittedName>
</protein>
<keyword evidence="3" id="KW-1185">Reference proteome</keyword>
<dbReference type="InterPro" id="IPR036390">
    <property type="entry name" value="WH_DNA-bd_sf"/>
</dbReference>
<dbReference type="RefSeq" id="WP_270042687.1">
    <property type="nucleotide sequence ID" value="NZ_JAPDOD010000025.1"/>
</dbReference>
<evidence type="ECO:0000256" key="1">
    <source>
        <dbReference type="SAM" id="Coils"/>
    </source>
</evidence>
<dbReference type="Proteomes" id="UP001149140">
    <property type="component" value="Unassembled WGS sequence"/>
</dbReference>
<evidence type="ECO:0000313" key="2">
    <source>
        <dbReference type="EMBL" id="MDA0163441.1"/>
    </source>
</evidence>
<gene>
    <name evidence="2" type="ORF">OM076_24420</name>
</gene>
<dbReference type="Gene3D" id="1.10.10.10">
    <property type="entry name" value="Winged helix-like DNA-binding domain superfamily/Winged helix DNA-binding domain"/>
    <property type="match status" value="1"/>
</dbReference>
<proteinExistence type="predicted"/>
<evidence type="ECO:0000313" key="3">
    <source>
        <dbReference type="Proteomes" id="UP001149140"/>
    </source>
</evidence>
<organism evidence="2 3">
    <name type="scientific">Solirubrobacter ginsenosidimutans</name>
    <dbReference type="NCBI Taxonomy" id="490573"/>
    <lineage>
        <taxon>Bacteria</taxon>
        <taxon>Bacillati</taxon>
        <taxon>Actinomycetota</taxon>
        <taxon>Thermoleophilia</taxon>
        <taxon>Solirubrobacterales</taxon>
        <taxon>Solirubrobacteraceae</taxon>
        <taxon>Solirubrobacter</taxon>
    </lineage>
</organism>
<name>A0A9X3S4V1_9ACTN</name>